<evidence type="ECO:0000256" key="6">
    <source>
        <dbReference type="ARBA" id="ARBA00022692"/>
    </source>
</evidence>
<dbReference type="Gene3D" id="1.10.10.1320">
    <property type="entry name" value="Anti-sigma factor, zinc-finger domain"/>
    <property type="match status" value="1"/>
</dbReference>
<name>A0ABS0L386_9BACT</name>
<evidence type="ECO:0000256" key="5">
    <source>
        <dbReference type="ARBA" id="ARBA00022519"/>
    </source>
</evidence>
<evidence type="ECO:0000313" key="13">
    <source>
        <dbReference type="Proteomes" id="UP000601099"/>
    </source>
</evidence>
<evidence type="ECO:0000256" key="3">
    <source>
        <dbReference type="ARBA" id="ARBA00022448"/>
    </source>
</evidence>
<dbReference type="PANTHER" id="PTHR33446:SF2">
    <property type="entry name" value="PROTEIN TONB"/>
    <property type="match status" value="1"/>
</dbReference>
<reference evidence="12 13" key="1">
    <citation type="submission" date="2020-11" db="EMBL/GenBank/DDBJ databases">
        <title>Hymenobacter sp.</title>
        <authorList>
            <person name="Kim M.K."/>
        </authorList>
    </citation>
    <scope>NUCLEOTIDE SEQUENCE [LARGE SCALE GENOMIC DNA]</scope>
    <source>
        <strain evidence="12 13">BT594</strain>
    </source>
</reference>
<dbReference type="InterPro" id="IPR006260">
    <property type="entry name" value="TonB/TolA_C"/>
</dbReference>
<comment type="caution">
    <text evidence="12">The sequence shown here is derived from an EMBL/GenBank/DDBJ whole genome shotgun (WGS) entry which is preliminary data.</text>
</comment>
<dbReference type="InterPro" id="IPR051045">
    <property type="entry name" value="TonB-dependent_transducer"/>
</dbReference>
<sequence length="428" mass="44456">MPPRNLTLVPPPAPDQHVSAELLRQYAAGTLVPAQQYHVEAHTSDCARCAEVLEGLSVTDYATTERGLASVRSRLHTRLAVDAARHSHRYAAWTGVAATLLLLVVAASVFWLNSRPFMARRTPVANTAAEVPILAPQVGTPAAEQLAPFANPAAPVAPLVAAAPRANATPEAGLTAVSPQPQVAYQSRIVPPRVRHVGSALAGSATTRQPAKVISANAVFTNQLASATTTTSTSTLTSDAASPAAEAYSVVVAAMEPRPSSALRAIALSAPRVEGVKLPAVAMAGSTAKPTEVATAATATNKAGKLPSVPAAAAPVAGGRTAMQMPPSPDLASVPLGGHAAFRRYLKKELKFPEADRAKGVEGVVKLRFVVAADGSLQDIKVVSPVSEECDAEAIRLLKEGPAWYPAIVRGKRVPTVMRVSVTFNPLE</sequence>
<dbReference type="SUPFAM" id="SSF74653">
    <property type="entry name" value="TolA/TonB C-terminal domain"/>
    <property type="match status" value="1"/>
</dbReference>
<evidence type="ECO:0000313" key="12">
    <source>
        <dbReference type="EMBL" id="MBG8554572.1"/>
    </source>
</evidence>
<proteinExistence type="inferred from homology"/>
<dbReference type="NCBIfam" id="TIGR01352">
    <property type="entry name" value="tonB_Cterm"/>
    <property type="match status" value="1"/>
</dbReference>
<dbReference type="PROSITE" id="PS52015">
    <property type="entry name" value="TONB_CTD"/>
    <property type="match status" value="1"/>
</dbReference>
<keyword evidence="4" id="KW-1003">Cell membrane</keyword>
<feature type="domain" description="TonB C-terminal" evidence="11">
    <location>
        <begin position="337"/>
        <end position="428"/>
    </location>
</feature>
<dbReference type="EMBL" id="JADWYK010000007">
    <property type="protein sequence ID" value="MBG8554572.1"/>
    <property type="molecule type" value="Genomic_DNA"/>
</dbReference>
<feature type="transmembrane region" description="Helical" evidence="10">
    <location>
        <begin position="90"/>
        <end position="112"/>
    </location>
</feature>
<keyword evidence="3" id="KW-0813">Transport</keyword>
<evidence type="ECO:0000256" key="2">
    <source>
        <dbReference type="ARBA" id="ARBA00006555"/>
    </source>
</evidence>
<keyword evidence="8 10" id="KW-1133">Transmembrane helix</keyword>
<dbReference type="RefSeq" id="WP_196955586.1">
    <property type="nucleotide sequence ID" value="NZ_JADWYK010000007.1"/>
</dbReference>
<gene>
    <name evidence="12" type="ORF">I5L79_13520</name>
</gene>
<evidence type="ECO:0000256" key="10">
    <source>
        <dbReference type="SAM" id="Phobius"/>
    </source>
</evidence>
<dbReference type="Gene3D" id="3.30.1150.10">
    <property type="match status" value="1"/>
</dbReference>
<keyword evidence="9 10" id="KW-0472">Membrane</keyword>
<keyword evidence="5" id="KW-0997">Cell inner membrane</keyword>
<evidence type="ECO:0000256" key="7">
    <source>
        <dbReference type="ARBA" id="ARBA00022927"/>
    </source>
</evidence>
<keyword evidence="7" id="KW-0653">Protein transport</keyword>
<organism evidence="12 13">
    <name type="scientific">Hymenobacter guriensis</name>
    <dbReference type="NCBI Taxonomy" id="2793065"/>
    <lineage>
        <taxon>Bacteria</taxon>
        <taxon>Pseudomonadati</taxon>
        <taxon>Bacteroidota</taxon>
        <taxon>Cytophagia</taxon>
        <taxon>Cytophagales</taxon>
        <taxon>Hymenobacteraceae</taxon>
        <taxon>Hymenobacter</taxon>
    </lineage>
</organism>
<accession>A0ABS0L386</accession>
<dbReference type="InterPro" id="IPR037682">
    <property type="entry name" value="TonB_C"/>
</dbReference>
<evidence type="ECO:0000256" key="9">
    <source>
        <dbReference type="ARBA" id="ARBA00023136"/>
    </source>
</evidence>
<evidence type="ECO:0000259" key="11">
    <source>
        <dbReference type="PROSITE" id="PS52015"/>
    </source>
</evidence>
<comment type="subcellular location">
    <subcellularLocation>
        <location evidence="1">Cell inner membrane</location>
        <topology evidence="1">Single-pass membrane protein</topology>
        <orientation evidence="1">Periplasmic side</orientation>
    </subcellularLocation>
</comment>
<dbReference type="Proteomes" id="UP000601099">
    <property type="component" value="Unassembled WGS sequence"/>
</dbReference>
<dbReference type="InterPro" id="IPR041916">
    <property type="entry name" value="Anti_sigma_zinc_sf"/>
</dbReference>
<evidence type="ECO:0000256" key="8">
    <source>
        <dbReference type="ARBA" id="ARBA00022989"/>
    </source>
</evidence>
<dbReference type="Pfam" id="PF03544">
    <property type="entry name" value="TonB_C"/>
    <property type="match status" value="1"/>
</dbReference>
<comment type="similarity">
    <text evidence="2">Belongs to the TonB family.</text>
</comment>
<protein>
    <submittedName>
        <fullName evidence="12">TonB family protein</fullName>
    </submittedName>
</protein>
<keyword evidence="13" id="KW-1185">Reference proteome</keyword>
<evidence type="ECO:0000256" key="1">
    <source>
        <dbReference type="ARBA" id="ARBA00004383"/>
    </source>
</evidence>
<evidence type="ECO:0000256" key="4">
    <source>
        <dbReference type="ARBA" id="ARBA00022475"/>
    </source>
</evidence>
<keyword evidence="6 10" id="KW-0812">Transmembrane</keyword>
<dbReference type="PANTHER" id="PTHR33446">
    <property type="entry name" value="PROTEIN TONB-RELATED"/>
    <property type="match status" value="1"/>
</dbReference>